<keyword evidence="1" id="KW-0732">Signal</keyword>
<keyword evidence="3" id="KW-1185">Reference proteome</keyword>
<dbReference type="Proteomes" id="UP001269819">
    <property type="component" value="Unassembled WGS sequence"/>
</dbReference>
<protein>
    <submittedName>
        <fullName evidence="2">DUF2780 domain-containing protein</fullName>
    </submittedName>
</protein>
<organism evidence="2 3">
    <name type="scientific">Marinobacter xestospongiae</name>
    <dbReference type="NCBI Taxonomy" id="994319"/>
    <lineage>
        <taxon>Bacteria</taxon>
        <taxon>Pseudomonadati</taxon>
        <taxon>Pseudomonadota</taxon>
        <taxon>Gammaproteobacteria</taxon>
        <taxon>Pseudomonadales</taxon>
        <taxon>Marinobacteraceae</taxon>
        <taxon>Marinobacter</taxon>
    </lineage>
</organism>
<name>A0ABU3VWC4_9GAMM</name>
<evidence type="ECO:0000313" key="3">
    <source>
        <dbReference type="Proteomes" id="UP001269819"/>
    </source>
</evidence>
<dbReference type="Pfam" id="PF11075">
    <property type="entry name" value="DUF2780"/>
    <property type="match status" value="1"/>
</dbReference>
<evidence type="ECO:0000313" key="2">
    <source>
        <dbReference type="EMBL" id="MDV2078569.1"/>
    </source>
</evidence>
<reference evidence="2 3" key="1">
    <citation type="submission" date="2023-10" db="EMBL/GenBank/DDBJ databases">
        <title>Characteristics and mechanism of a salt-tolerant marine origin heterotrophic nitrifying- aerobic denitrifying bacteria Marinobacter xestospongiae HN1.</title>
        <authorList>
            <person name="Qi R."/>
        </authorList>
    </citation>
    <scope>NUCLEOTIDE SEQUENCE [LARGE SCALE GENOMIC DNA]</scope>
    <source>
        <strain evidence="2 3">HN1</strain>
    </source>
</reference>
<feature type="chain" id="PRO_5045961302" evidence="1">
    <location>
        <begin position="24"/>
        <end position="168"/>
    </location>
</feature>
<accession>A0ABU3VWC4</accession>
<dbReference type="RefSeq" id="WP_248166304.1">
    <property type="nucleotide sequence ID" value="NZ_BAABBC010000009.1"/>
</dbReference>
<comment type="caution">
    <text evidence="2">The sequence shown here is derived from an EMBL/GenBank/DDBJ whole genome shotgun (WGS) entry which is preliminary data.</text>
</comment>
<dbReference type="InterPro" id="IPR021302">
    <property type="entry name" value="DUF2780_VcgC/VcgE"/>
</dbReference>
<evidence type="ECO:0000256" key="1">
    <source>
        <dbReference type="SAM" id="SignalP"/>
    </source>
</evidence>
<sequence length="168" mass="16778">MSSILKRFLLVSSFYLLAPTAGALDLEEAMSSGAQALSTAAEVSGEAQSLIGQLQDQLGVTETQAVGGTGALLRMAQNQLGESTMNGVTSEVSGLSGLLGKGGDGSLTGALLSNISSLDGVQKAFGAMGLDAGMVQQFVPIVLGFLGNQGVGSELLGQLGSLWTPSAG</sequence>
<gene>
    <name evidence="2" type="ORF">RYS15_07725</name>
</gene>
<feature type="signal peptide" evidence="1">
    <location>
        <begin position="1"/>
        <end position="23"/>
    </location>
</feature>
<proteinExistence type="predicted"/>
<dbReference type="EMBL" id="JAWIIJ010000004">
    <property type="protein sequence ID" value="MDV2078569.1"/>
    <property type="molecule type" value="Genomic_DNA"/>
</dbReference>